<gene>
    <name evidence="1" type="ORF">PV05_03575</name>
</gene>
<protein>
    <recommendedName>
        <fullName evidence="3">SnoaL-like domain-containing protein</fullName>
    </recommendedName>
</protein>
<dbReference type="AlphaFoldDB" id="A0A0D2EWF2"/>
<organism evidence="1 2">
    <name type="scientific">Exophiala xenobiotica</name>
    <dbReference type="NCBI Taxonomy" id="348802"/>
    <lineage>
        <taxon>Eukaryota</taxon>
        <taxon>Fungi</taxon>
        <taxon>Dikarya</taxon>
        <taxon>Ascomycota</taxon>
        <taxon>Pezizomycotina</taxon>
        <taxon>Eurotiomycetes</taxon>
        <taxon>Chaetothyriomycetidae</taxon>
        <taxon>Chaetothyriales</taxon>
        <taxon>Herpotrichiellaceae</taxon>
        <taxon>Exophiala</taxon>
    </lineage>
</organism>
<evidence type="ECO:0008006" key="3">
    <source>
        <dbReference type="Google" id="ProtNLM"/>
    </source>
</evidence>
<dbReference type="HOGENOM" id="CLU_127221_0_0_1"/>
<reference evidence="1 2" key="1">
    <citation type="submission" date="2015-01" db="EMBL/GenBank/DDBJ databases">
        <title>The Genome Sequence of Exophiala xenobiotica CBS118157.</title>
        <authorList>
            <consortium name="The Broad Institute Genomics Platform"/>
            <person name="Cuomo C."/>
            <person name="de Hoog S."/>
            <person name="Gorbushina A."/>
            <person name="Stielow B."/>
            <person name="Teixiera M."/>
            <person name="Abouelleil A."/>
            <person name="Chapman S.B."/>
            <person name="Priest M."/>
            <person name="Young S.K."/>
            <person name="Wortman J."/>
            <person name="Nusbaum C."/>
            <person name="Birren B."/>
        </authorList>
    </citation>
    <scope>NUCLEOTIDE SEQUENCE [LARGE SCALE GENOMIC DNA]</scope>
    <source>
        <strain evidence="1 2">CBS 118157</strain>
    </source>
</reference>
<dbReference type="RefSeq" id="XP_013319684.1">
    <property type="nucleotide sequence ID" value="XM_013464230.1"/>
</dbReference>
<evidence type="ECO:0000313" key="2">
    <source>
        <dbReference type="Proteomes" id="UP000054342"/>
    </source>
</evidence>
<dbReference type="GeneID" id="25325483"/>
<name>A0A0D2EWF2_9EURO</name>
<dbReference type="Proteomes" id="UP000054342">
    <property type="component" value="Unassembled WGS sequence"/>
</dbReference>
<dbReference type="OrthoDB" id="5271918at2759"/>
<sequence length="177" mass="19889">MSVSTKPTFVHYGDFDSSSRKLPVMEFMERFRDDFDTGSFDTKWYMPDFTYVAPDGKATEGREKSIQALKDLYGPLPRWHHEASYLNCYETESGYEMIGKATLWADLPGKPATGEEKRTDRNGKQWDLAGPGTFFFQYVSSGGGFALRRVEITADTSQIVIGSLKRGVISLKDLGIA</sequence>
<proteinExistence type="predicted"/>
<keyword evidence="2" id="KW-1185">Reference proteome</keyword>
<dbReference type="InterPro" id="IPR032710">
    <property type="entry name" value="NTF2-like_dom_sf"/>
</dbReference>
<dbReference type="EMBL" id="KN847318">
    <property type="protein sequence ID" value="KIW59100.1"/>
    <property type="molecule type" value="Genomic_DNA"/>
</dbReference>
<accession>A0A0D2EWF2</accession>
<evidence type="ECO:0000313" key="1">
    <source>
        <dbReference type="EMBL" id="KIW59100.1"/>
    </source>
</evidence>
<dbReference type="SUPFAM" id="SSF54427">
    <property type="entry name" value="NTF2-like"/>
    <property type="match status" value="1"/>
</dbReference>